<feature type="transmembrane region" description="Helical" evidence="6">
    <location>
        <begin position="408"/>
        <end position="426"/>
    </location>
</feature>
<evidence type="ECO:0000256" key="6">
    <source>
        <dbReference type="SAM" id="Phobius"/>
    </source>
</evidence>
<comment type="subcellular location">
    <subcellularLocation>
        <location evidence="1">Cell membrane</location>
        <topology evidence="1">Multi-pass membrane protein</topology>
    </subcellularLocation>
</comment>
<keyword evidence="3 6" id="KW-0812">Transmembrane</keyword>
<feature type="transmembrane region" description="Helical" evidence="6">
    <location>
        <begin position="312"/>
        <end position="334"/>
    </location>
</feature>
<proteinExistence type="predicted"/>
<comment type="caution">
    <text evidence="7">The sequence shown here is derived from an EMBL/GenBank/DDBJ whole genome shotgun (WGS) entry which is preliminary data.</text>
</comment>
<sequence length="466" mass="49342">MSAEGAEARLLTDRVGLLAVLALVVGNAISVPIFVLSGPLAGAAGPSVVLAAVLAAIPASFVVLYNALLGSAMPVAGGLYVYISRLTAPFWGFLVPWTLPLVVWATLLVTATGFAEYARFFVDVPPLVLMYLLLVGVLVVNLVGLKLVARVQLLLVVGLVVSLLAFIVPGATVVEPAHFTPLFPDLGAFGIAAVALFYPFLGFGLLVELGEEISDPGRTIPLALFGGVVVVTLFYVALVAVLVGVVPWTDLGDPADLAFAVRRFLPPWGVGLVAAGALFAVVTSVNTSLLVSSRTLMRAGRDGILPRSLARVHPRFGTPHYALLVLGLPPFVLVPLSDDLIGLSAFIGLASLTAYFFSAIGLWNLPREFPDHYANAVFRLRRDRGLPLAVVAGALATGGFWVVSLLQLPAVGVVLVGWFLLGYGYYRHRLGRTDRVAMYRRMTALDDHEAAFAREGRDGPRADGGE</sequence>
<feature type="transmembrane region" description="Helical" evidence="6">
    <location>
        <begin position="385"/>
        <end position="402"/>
    </location>
</feature>
<keyword evidence="8" id="KW-1185">Reference proteome</keyword>
<organism evidence="7 8">
    <name type="scientific">Halomarina ordinaria</name>
    <dbReference type="NCBI Taxonomy" id="3033939"/>
    <lineage>
        <taxon>Archaea</taxon>
        <taxon>Methanobacteriati</taxon>
        <taxon>Methanobacteriota</taxon>
        <taxon>Stenosarchaea group</taxon>
        <taxon>Halobacteria</taxon>
        <taxon>Halobacteriales</taxon>
        <taxon>Natronomonadaceae</taxon>
        <taxon>Halomarina</taxon>
    </lineage>
</organism>
<dbReference type="Proteomes" id="UP001596406">
    <property type="component" value="Unassembled WGS sequence"/>
</dbReference>
<evidence type="ECO:0000313" key="7">
    <source>
        <dbReference type="EMBL" id="MFC6838497.1"/>
    </source>
</evidence>
<feature type="transmembrane region" description="Helical" evidence="6">
    <location>
        <begin position="153"/>
        <end position="174"/>
    </location>
</feature>
<gene>
    <name evidence="7" type="ORF">ACFQHK_18615</name>
</gene>
<protein>
    <submittedName>
        <fullName evidence="7">APC family permease</fullName>
    </submittedName>
</protein>
<keyword evidence="2" id="KW-1003">Cell membrane</keyword>
<accession>A0ABD5UH06</accession>
<dbReference type="AlphaFoldDB" id="A0ABD5UH06"/>
<evidence type="ECO:0000256" key="4">
    <source>
        <dbReference type="ARBA" id="ARBA00022989"/>
    </source>
</evidence>
<dbReference type="Gene3D" id="1.20.1740.10">
    <property type="entry name" value="Amino acid/polyamine transporter I"/>
    <property type="match status" value="1"/>
</dbReference>
<feature type="transmembrane region" description="Helical" evidence="6">
    <location>
        <begin position="268"/>
        <end position="291"/>
    </location>
</feature>
<keyword evidence="5 6" id="KW-0472">Membrane</keyword>
<keyword evidence="4 6" id="KW-1133">Transmembrane helix</keyword>
<feature type="transmembrane region" description="Helical" evidence="6">
    <location>
        <begin position="90"/>
        <end position="115"/>
    </location>
</feature>
<dbReference type="EMBL" id="JBHSXM010000006">
    <property type="protein sequence ID" value="MFC6838497.1"/>
    <property type="molecule type" value="Genomic_DNA"/>
</dbReference>
<dbReference type="InterPro" id="IPR050367">
    <property type="entry name" value="APC_superfamily"/>
</dbReference>
<feature type="transmembrane region" description="Helical" evidence="6">
    <location>
        <begin position="340"/>
        <end position="365"/>
    </location>
</feature>
<feature type="transmembrane region" description="Helical" evidence="6">
    <location>
        <begin position="222"/>
        <end position="248"/>
    </location>
</feature>
<evidence type="ECO:0000313" key="8">
    <source>
        <dbReference type="Proteomes" id="UP001596406"/>
    </source>
</evidence>
<feature type="transmembrane region" description="Helical" evidence="6">
    <location>
        <begin position="15"/>
        <end position="36"/>
    </location>
</feature>
<evidence type="ECO:0000256" key="2">
    <source>
        <dbReference type="ARBA" id="ARBA00022475"/>
    </source>
</evidence>
<dbReference type="Pfam" id="PF13520">
    <property type="entry name" value="AA_permease_2"/>
    <property type="match status" value="1"/>
</dbReference>
<feature type="transmembrane region" description="Helical" evidence="6">
    <location>
        <begin position="127"/>
        <end position="148"/>
    </location>
</feature>
<dbReference type="RefSeq" id="WP_304450186.1">
    <property type="nucleotide sequence ID" value="NZ_JARRAH010000006.1"/>
</dbReference>
<feature type="transmembrane region" description="Helical" evidence="6">
    <location>
        <begin position="186"/>
        <end position="210"/>
    </location>
</feature>
<dbReference type="InterPro" id="IPR002293">
    <property type="entry name" value="AA/rel_permease1"/>
</dbReference>
<evidence type="ECO:0000256" key="1">
    <source>
        <dbReference type="ARBA" id="ARBA00004651"/>
    </source>
</evidence>
<dbReference type="PIRSF" id="PIRSF006060">
    <property type="entry name" value="AA_transporter"/>
    <property type="match status" value="1"/>
</dbReference>
<reference evidence="7 8" key="1">
    <citation type="journal article" date="2019" name="Int. J. Syst. Evol. Microbiol.">
        <title>The Global Catalogue of Microorganisms (GCM) 10K type strain sequencing project: providing services to taxonomists for standard genome sequencing and annotation.</title>
        <authorList>
            <consortium name="The Broad Institute Genomics Platform"/>
            <consortium name="The Broad Institute Genome Sequencing Center for Infectious Disease"/>
            <person name="Wu L."/>
            <person name="Ma J."/>
        </authorList>
    </citation>
    <scope>NUCLEOTIDE SEQUENCE [LARGE SCALE GENOMIC DNA]</scope>
    <source>
        <strain evidence="7 8">PSRA2</strain>
    </source>
</reference>
<evidence type="ECO:0000256" key="5">
    <source>
        <dbReference type="ARBA" id="ARBA00023136"/>
    </source>
</evidence>
<feature type="transmembrane region" description="Helical" evidence="6">
    <location>
        <begin position="48"/>
        <end position="69"/>
    </location>
</feature>
<evidence type="ECO:0000256" key="3">
    <source>
        <dbReference type="ARBA" id="ARBA00022692"/>
    </source>
</evidence>
<name>A0ABD5UH06_9EURY</name>
<dbReference type="GO" id="GO:0005886">
    <property type="term" value="C:plasma membrane"/>
    <property type="evidence" value="ECO:0007669"/>
    <property type="project" value="UniProtKB-SubCell"/>
</dbReference>
<dbReference type="PANTHER" id="PTHR42770">
    <property type="entry name" value="AMINO ACID TRANSPORTER-RELATED"/>
    <property type="match status" value="1"/>
</dbReference>
<dbReference type="PANTHER" id="PTHR42770:SF7">
    <property type="entry name" value="MEMBRANE PROTEIN"/>
    <property type="match status" value="1"/>
</dbReference>